<sequence length="199" mass="22550">MQQAILIVDLEATCWENQIAPSGSRQSVHEMEIIELGCVVATCAGVILESRSFLVRPQINPILSPFCQQLTSIKQMMVDQAPVFAEVVPEVDAWLRSWPDLRLWASWGNYDRRHIAAQSAREDCMPTFMRLPHLNLKSLWKMTTGERKHNGLGAALKFHALTFEGQPHRGIDDARNMARLLPQMDWSLAIMARTDGVEK</sequence>
<evidence type="ECO:0000313" key="6">
    <source>
        <dbReference type="Proteomes" id="UP000325302"/>
    </source>
</evidence>
<dbReference type="Proteomes" id="UP000325302">
    <property type="component" value="Unassembled WGS sequence"/>
</dbReference>
<dbReference type="GO" id="GO:0003676">
    <property type="term" value="F:nucleic acid binding"/>
    <property type="evidence" value="ECO:0007669"/>
    <property type="project" value="InterPro"/>
</dbReference>
<evidence type="ECO:0000313" key="5">
    <source>
        <dbReference type="EMBL" id="KAA0874782.1"/>
    </source>
</evidence>
<feature type="domain" description="Exonuclease" evidence="4">
    <location>
        <begin position="4"/>
        <end position="190"/>
    </location>
</feature>
<accession>A0A5A9W2F2</accession>
<reference evidence="5 6" key="1">
    <citation type="submission" date="2019-03" db="EMBL/GenBank/DDBJ databases">
        <title>Nitrincola sp. nov. isolated from an Indian soda lake.</title>
        <authorList>
            <person name="Joshi A."/>
            <person name="Thite S.V."/>
            <person name="Joseph N."/>
            <person name="Dhotre D."/>
            <person name="Moorthy M."/>
            <person name="Shouche Y.S."/>
        </authorList>
    </citation>
    <scope>NUCLEOTIDE SEQUENCE [LARGE SCALE GENOMIC DNA]</scope>
    <source>
        <strain evidence="5 6">MEB193</strain>
    </source>
</reference>
<dbReference type="GO" id="GO:0006259">
    <property type="term" value="P:DNA metabolic process"/>
    <property type="evidence" value="ECO:0007669"/>
    <property type="project" value="UniProtKB-ARBA"/>
</dbReference>
<dbReference type="Pfam" id="PF00929">
    <property type="entry name" value="RNase_T"/>
    <property type="match status" value="1"/>
</dbReference>
<dbReference type="SUPFAM" id="SSF53098">
    <property type="entry name" value="Ribonuclease H-like"/>
    <property type="match status" value="1"/>
</dbReference>
<dbReference type="RefSeq" id="WP_149390962.1">
    <property type="nucleotide sequence ID" value="NZ_SMRS01000005.1"/>
</dbReference>
<gene>
    <name evidence="5" type="ORF">E1H14_08190</name>
</gene>
<dbReference type="AlphaFoldDB" id="A0A5A9W2F2"/>
<dbReference type="SMART" id="SM00479">
    <property type="entry name" value="EXOIII"/>
    <property type="match status" value="1"/>
</dbReference>
<dbReference type="InterPro" id="IPR051274">
    <property type="entry name" value="3-5_Exoribonuclease"/>
</dbReference>
<keyword evidence="2" id="KW-0378">Hydrolase</keyword>
<dbReference type="InterPro" id="IPR047201">
    <property type="entry name" value="ERI-1_3'hExo-like"/>
</dbReference>
<comment type="caution">
    <text evidence="5">The sequence shown here is derived from an EMBL/GenBank/DDBJ whole genome shotgun (WGS) entry which is preliminary data.</text>
</comment>
<dbReference type="PANTHER" id="PTHR23044">
    <property type="entry name" value="3'-5' EXONUCLEASE ERI1-RELATED"/>
    <property type="match status" value="1"/>
</dbReference>
<evidence type="ECO:0000256" key="3">
    <source>
        <dbReference type="ARBA" id="ARBA00022839"/>
    </source>
</evidence>
<evidence type="ECO:0000259" key="4">
    <source>
        <dbReference type="SMART" id="SM00479"/>
    </source>
</evidence>
<dbReference type="PANTHER" id="PTHR23044:SF61">
    <property type="entry name" value="3'-5' EXORIBONUCLEASE 1-RELATED"/>
    <property type="match status" value="1"/>
</dbReference>
<keyword evidence="1" id="KW-0540">Nuclease</keyword>
<proteinExistence type="predicted"/>
<dbReference type="EMBL" id="SMRS01000005">
    <property type="protein sequence ID" value="KAA0874782.1"/>
    <property type="molecule type" value="Genomic_DNA"/>
</dbReference>
<dbReference type="InterPro" id="IPR012337">
    <property type="entry name" value="RNaseH-like_sf"/>
</dbReference>
<name>A0A5A9W2F2_9GAMM</name>
<dbReference type="InterPro" id="IPR013520">
    <property type="entry name" value="Ribonucl_H"/>
</dbReference>
<dbReference type="CDD" id="cd06133">
    <property type="entry name" value="ERI-1_3'hExo_like"/>
    <property type="match status" value="1"/>
</dbReference>
<keyword evidence="6" id="KW-1185">Reference proteome</keyword>
<protein>
    <submittedName>
        <fullName evidence="5">Exonuclease domain-containing protein</fullName>
    </submittedName>
</protein>
<keyword evidence="3 5" id="KW-0269">Exonuclease</keyword>
<dbReference type="Gene3D" id="3.30.420.10">
    <property type="entry name" value="Ribonuclease H-like superfamily/Ribonuclease H"/>
    <property type="match status" value="1"/>
</dbReference>
<dbReference type="GO" id="GO:0000175">
    <property type="term" value="F:3'-5'-RNA exonuclease activity"/>
    <property type="evidence" value="ECO:0007669"/>
    <property type="project" value="InterPro"/>
</dbReference>
<dbReference type="OrthoDB" id="4563729at2"/>
<dbReference type="InterPro" id="IPR036397">
    <property type="entry name" value="RNaseH_sf"/>
</dbReference>
<evidence type="ECO:0000256" key="1">
    <source>
        <dbReference type="ARBA" id="ARBA00022722"/>
    </source>
</evidence>
<evidence type="ECO:0000256" key="2">
    <source>
        <dbReference type="ARBA" id="ARBA00022801"/>
    </source>
</evidence>
<organism evidence="5 6">
    <name type="scientific">Nitrincola tapanii</name>
    <dbReference type="NCBI Taxonomy" id="1708751"/>
    <lineage>
        <taxon>Bacteria</taxon>
        <taxon>Pseudomonadati</taxon>
        <taxon>Pseudomonadota</taxon>
        <taxon>Gammaproteobacteria</taxon>
        <taxon>Oceanospirillales</taxon>
        <taxon>Oceanospirillaceae</taxon>
        <taxon>Nitrincola</taxon>
    </lineage>
</organism>